<comment type="caution">
    <text evidence="1">The sequence shown here is derived from an EMBL/GenBank/DDBJ whole genome shotgun (WGS) entry which is preliminary data.</text>
</comment>
<protein>
    <submittedName>
        <fullName evidence="1">Uncharacterized protein</fullName>
    </submittedName>
</protein>
<organism evidence="1 2">
    <name type="scientific">Hypoxylon rubiginosum</name>
    <dbReference type="NCBI Taxonomy" id="110542"/>
    <lineage>
        <taxon>Eukaryota</taxon>
        <taxon>Fungi</taxon>
        <taxon>Dikarya</taxon>
        <taxon>Ascomycota</taxon>
        <taxon>Pezizomycotina</taxon>
        <taxon>Sordariomycetes</taxon>
        <taxon>Xylariomycetidae</taxon>
        <taxon>Xylariales</taxon>
        <taxon>Hypoxylaceae</taxon>
        <taxon>Hypoxylon</taxon>
    </lineage>
</organism>
<dbReference type="Proteomes" id="UP001497700">
    <property type="component" value="Unassembled WGS sequence"/>
</dbReference>
<dbReference type="EMBL" id="MU393489">
    <property type="protein sequence ID" value="KAI4864248.1"/>
    <property type="molecule type" value="Genomic_DNA"/>
</dbReference>
<gene>
    <name evidence="1" type="ORF">F4820DRAFT_340379</name>
</gene>
<keyword evidence="2" id="KW-1185">Reference proteome</keyword>
<reference evidence="1 2" key="1">
    <citation type="journal article" date="2022" name="New Phytol.">
        <title>Ecological generalism drives hyperdiversity of secondary metabolite gene clusters in xylarialean endophytes.</title>
        <authorList>
            <person name="Franco M.E.E."/>
            <person name="Wisecaver J.H."/>
            <person name="Arnold A.E."/>
            <person name="Ju Y.M."/>
            <person name="Slot J.C."/>
            <person name="Ahrendt S."/>
            <person name="Moore L.P."/>
            <person name="Eastman K.E."/>
            <person name="Scott K."/>
            <person name="Konkel Z."/>
            <person name="Mondo S.J."/>
            <person name="Kuo A."/>
            <person name="Hayes R.D."/>
            <person name="Haridas S."/>
            <person name="Andreopoulos B."/>
            <person name="Riley R."/>
            <person name="LaButti K."/>
            <person name="Pangilinan J."/>
            <person name="Lipzen A."/>
            <person name="Amirebrahimi M."/>
            <person name="Yan J."/>
            <person name="Adam C."/>
            <person name="Keymanesh K."/>
            <person name="Ng V."/>
            <person name="Louie K."/>
            <person name="Northen T."/>
            <person name="Drula E."/>
            <person name="Henrissat B."/>
            <person name="Hsieh H.M."/>
            <person name="Youens-Clark K."/>
            <person name="Lutzoni F."/>
            <person name="Miadlikowska J."/>
            <person name="Eastwood D.C."/>
            <person name="Hamelin R.C."/>
            <person name="Grigoriev I.V."/>
            <person name="U'Ren J.M."/>
        </authorList>
    </citation>
    <scope>NUCLEOTIDE SEQUENCE [LARGE SCALE GENOMIC DNA]</scope>
    <source>
        <strain evidence="1 2">CBS 119005</strain>
    </source>
</reference>
<evidence type="ECO:0000313" key="1">
    <source>
        <dbReference type="EMBL" id="KAI4864248.1"/>
    </source>
</evidence>
<sequence length="151" mass="16347">MCGDHTRQSCGGALAVLSLPMRSTRSMPPTMAGRLIFHDCGKGSSTATHLTFTPDESTTTHSPTDADSWVVAIHETGDLTKSAIISPFLHRFSMTQSHPTSQDDRQVRSIEVPLTYPVKIEVGSDGIIGRRVTLWSQHATDPIAEGVIGYN</sequence>
<evidence type="ECO:0000313" key="2">
    <source>
        <dbReference type="Proteomes" id="UP001497700"/>
    </source>
</evidence>
<proteinExistence type="predicted"/>
<accession>A0ACB9YY10</accession>
<name>A0ACB9YY10_9PEZI</name>